<dbReference type="Proteomes" id="UP001527925">
    <property type="component" value="Unassembled WGS sequence"/>
</dbReference>
<dbReference type="EMBL" id="JADGIZ020000007">
    <property type="protein sequence ID" value="KAL2918296.1"/>
    <property type="molecule type" value="Genomic_DNA"/>
</dbReference>
<comment type="caution">
    <text evidence="6">The sequence shown here is derived from an EMBL/GenBank/DDBJ whole genome shotgun (WGS) entry which is preliminary data.</text>
</comment>
<keyword evidence="7" id="KW-1185">Reference proteome</keyword>
<reference evidence="6 7" key="1">
    <citation type="submission" date="2023-09" db="EMBL/GenBank/DDBJ databases">
        <title>Pangenome analysis of Batrachochytrium dendrobatidis and related Chytrids.</title>
        <authorList>
            <person name="Yacoub M.N."/>
            <person name="Stajich J.E."/>
            <person name="James T.Y."/>
        </authorList>
    </citation>
    <scope>NUCLEOTIDE SEQUENCE [LARGE SCALE GENOMIC DNA]</scope>
    <source>
        <strain evidence="6 7">JEL0888</strain>
    </source>
</reference>
<keyword evidence="4 5" id="KW-0472">Membrane</keyword>
<gene>
    <name evidence="6" type="ORF">HK105_202223</name>
</gene>
<dbReference type="PANTHER" id="PTHR11040">
    <property type="entry name" value="ZINC/IRON TRANSPORTER"/>
    <property type="match status" value="1"/>
</dbReference>
<keyword evidence="3 5" id="KW-1133">Transmembrane helix</keyword>
<comment type="subcellular location">
    <subcellularLocation>
        <location evidence="1">Membrane</location>
        <topology evidence="1">Multi-pass membrane protein</topology>
    </subcellularLocation>
</comment>
<evidence type="ECO:0000256" key="5">
    <source>
        <dbReference type="SAM" id="Phobius"/>
    </source>
</evidence>
<evidence type="ECO:0000256" key="4">
    <source>
        <dbReference type="ARBA" id="ARBA00023136"/>
    </source>
</evidence>
<evidence type="ECO:0000256" key="1">
    <source>
        <dbReference type="ARBA" id="ARBA00004141"/>
    </source>
</evidence>
<sequence>MSALVPLALTVVAGLGTLLGGALLLAAASAVGRAPHGRQPTSAPARMPFPPGVFGSLQAMAAGIMLLLSLKLAFFEAGPTLGLLTGVAWTAVGFVAMVALEQLVPESSPAMLLAAVSGGAERDDDDIELAGDDGKNLPRSAAQSLRMRTLRTGLISFCAMAVHNLPEGISVALTTSSDLRLGVSMCVAIMLHNVLEGVVVALPIWQLTASVSHVLALTLINGLVEPLGVLVVWGVCWVAGIPIVSGPGGGVEQAIAPVLCLVAGVMSGMSVLELIPEALRFVGLGRSSGGTNTNWAARITVAAWIGVGMVGGLLIIAASEVFVGVVSEP</sequence>
<feature type="transmembrane region" description="Helical" evidence="5">
    <location>
        <begin position="54"/>
        <end position="74"/>
    </location>
</feature>
<proteinExistence type="predicted"/>
<organism evidence="6 7">
    <name type="scientific">Polyrhizophydium stewartii</name>
    <dbReference type="NCBI Taxonomy" id="2732419"/>
    <lineage>
        <taxon>Eukaryota</taxon>
        <taxon>Fungi</taxon>
        <taxon>Fungi incertae sedis</taxon>
        <taxon>Chytridiomycota</taxon>
        <taxon>Chytridiomycota incertae sedis</taxon>
        <taxon>Chytridiomycetes</taxon>
        <taxon>Rhizophydiales</taxon>
        <taxon>Rhizophydiales incertae sedis</taxon>
        <taxon>Polyrhizophydium</taxon>
    </lineage>
</organism>
<feature type="transmembrane region" description="Helical" evidence="5">
    <location>
        <begin position="295"/>
        <end position="319"/>
    </location>
</feature>
<dbReference type="Pfam" id="PF02535">
    <property type="entry name" value="Zip"/>
    <property type="match status" value="1"/>
</dbReference>
<feature type="transmembrane region" description="Helical" evidence="5">
    <location>
        <begin position="214"/>
        <end position="243"/>
    </location>
</feature>
<name>A0ABR4NFL2_9FUNG</name>
<dbReference type="InterPro" id="IPR003689">
    <property type="entry name" value="ZIP"/>
</dbReference>
<feature type="transmembrane region" description="Helical" evidence="5">
    <location>
        <begin position="81"/>
        <end position="100"/>
    </location>
</feature>
<accession>A0ABR4NFL2</accession>
<feature type="transmembrane region" description="Helical" evidence="5">
    <location>
        <begin position="255"/>
        <end position="275"/>
    </location>
</feature>
<evidence type="ECO:0000313" key="7">
    <source>
        <dbReference type="Proteomes" id="UP001527925"/>
    </source>
</evidence>
<keyword evidence="2 5" id="KW-0812">Transmembrane</keyword>
<evidence type="ECO:0000256" key="3">
    <source>
        <dbReference type="ARBA" id="ARBA00022989"/>
    </source>
</evidence>
<dbReference type="PANTHER" id="PTHR11040:SF210">
    <property type="entry name" value="ZINC-REGULATED TRANSPORTER 3"/>
    <property type="match status" value="1"/>
</dbReference>
<protein>
    <submittedName>
        <fullName evidence="6">Uncharacterized protein</fullName>
    </submittedName>
</protein>
<evidence type="ECO:0000313" key="6">
    <source>
        <dbReference type="EMBL" id="KAL2918296.1"/>
    </source>
</evidence>
<evidence type="ECO:0000256" key="2">
    <source>
        <dbReference type="ARBA" id="ARBA00022692"/>
    </source>
</evidence>